<protein>
    <submittedName>
        <fullName evidence="7">Response regulator</fullName>
    </submittedName>
</protein>
<evidence type="ECO:0000313" key="8">
    <source>
        <dbReference type="Proteomes" id="UP000671852"/>
    </source>
</evidence>
<dbReference type="InterPro" id="IPR050595">
    <property type="entry name" value="Bact_response_regulator"/>
</dbReference>
<name>A0A975GC65_9BACT</name>
<reference evidence="7" key="2">
    <citation type="submission" date="2021-04" db="EMBL/GenBank/DDBJ databases">
        <title>Isolation and characterization of a novel species of the genus Sulfurimonas.</title>
        <authorList>
            <person name="Fukui M."/>
        </authorList>
    </citation>
    <scope>NUCLEOTIDE SEQUENCE</scope>
    <source>
        <strain evidence="7">H1576</strain>
    </source>
</reference>
<evidence type="ECO:0000256" key="4">
    <source>
        <dbReference type="ARBA" id="ARBA00022779"/>
    </source>
</evidence>
<dbReference type="KEGG" id="saqt:GJV85_04550"/>
<feature type="domain" description="Response regulatory" evidence="6">
    <location>
        <begin position="14"/>
        <end position="125"/>
    </location>
</feature>
<comment type="cofactor">
    <cofactor evidence="1">
        <name>Mg(2+)</name>
        <dbReference type="ChEBI" id="CHEBI:18420"/>
    </cofactor>
</comment>
<dbReference type="RefSeq" id="WP_207562686.1">
    <property type="nucleotide sequence ID" value="NZ_CP046072.1"/>
</dbReference>
<keyword evidence="4" id="KW-0283">Flagellar rotation</keyword>
<dbReference type="PANTHER" id="PTHR44591">
    <property type="entry name" value="STRESS RESPONSE REGULATOR PROTEIN 1"/>
    <property type="match status" value="1"/>
</dbReference>
<dbReference type="Proteomes" id="UP000671852">
    <property type="component" value="Chromosome"/>
</dbReference>
<dbReference type="PROSITE" id="PS50110">
    <property type="entry name" value="RESPONSE_REGULATORY"/>
    <property type="match status" value="1"/>
</dbReference>
<accession>A0A975GC65</accession>
<evidence type="ECO:0000313" key="7">
    <source>
        <dbReference type="EMBL" id="QSZ41406.1"/>
    </source>
</evidence>
<evidence type="ECO:0000259" key="6">
    <source>
        <dbReference type="PROSITE" id="PS50110"/>
    </source>
</evidence>
<keyword evidence="3 5" id="KW-0597">Phosphoprotein</keyword>
<dbReference type="Gene3D" id="3.40.50.2300">
    <property type="match status" value="1"/>
</dbReference>
<reference evidence="7" key="1">
    <citation type="submission" date="2019-11" db="EMBL/GenBank/DDBJ databases">
        <authorList>
            <person name="Kojima H."/>
        </authorList>
    </citation>
    <scope>NUCLEOTIDE SEQUENCE</scope>
    <source>
        <strain evidence="7">H1576</strain>
    </source>
</reference>
<dbReference type="GO" id="GO:0000160">
    <property type="term" value="P:phosphorelay signal transduction system"/>
    <property type="evidence" value="ECO:0007669"/>
    <property type="project" value="InterPro"/>
</dbReference>
<dbReference type="SUPFAM" id="SSF52172">
    <property type="entry name" value="CheY-like"/>
    <property type="match status" value="1"/>
</dbReference>
<dbReference type="PANTHER" id="PTHR44591:SF3">
    <property type="entry name" value="RESPONSE REGULATORY DOMAIN-CONTAINING PROTEIN"/>
    <property type="match status" value="1"/>
</dbReference>
<dbReference type="GO" id="GO:0097588">
    <property type="term" value="P:archaeal or bacterial-type flagellum-dependent cell motility"/>
    <property type="evidence" value="ECO:0007669"/>
    <property type="project" value="UniProtKB-KW"/>
</dbReference>
<dbReference type="AlphaFoldDB" id="A0A975GC65"/>
<gene>
    <name evidence="7" type="ORF">GJV85_04550</name>
</gene>
<organism evidence="7 8">
    <name type="scientific">Sulfurimonas aquatica</name>
    <dbReference type="NCBI Taxonomy" id="2672570"/>
    <lineage>
        <taxon>Bacteria</taxon>
        <taxon>Pseudomonadati</taxon>
        <taxon>Campylobacterota</taxon>
        <taxon>Epsilonproteobacteria</taxon>
        <taxon>Campylobacterales</taxon>
        <taxon>Sulfurimonadaceae</taxon>
        <taxon>Sulfurimonas</taxon>
    </lineage>
</organism>
<evidence type="ECO:0000256" key="2">
    <source>
        <dbReference type="ARBA" id="ARBA00022500"/>
    </source>
</evidence>
<proteinExistence type="predicted"/>
<keyword evidence="2" id="KW-0145">Chemotaxis</keyword>
<dbReference type="SMART" id="SM00448">
    <property type="entry name" value="REC"/>
    <property type="match status" value="1"/>
</dbReference>
<feature type="modified residue" description="4-aspartylphosphate" evidence="5">
    <location>
        <position position="63"/>
    </location>
</feature>
<evidence type="ECO:0000256" key="3">
    <source>
        <dbReference type="ARBA" id="ARBA00022553"/>
    </source>
</evidence>
<dbReference type="GO" id="GO:0006935">
    <property type="term" value="P:chemotaxis"/>
    <property type="evidence" value="ECO:0007669"/>
    <property type="project" value="UniProtKB-KW"/>
</dbReference>
<dbReference type="InterPro" id="IPR001789">
    <property type="entry name" value="Sig_transdc_resp-reg_receiver"/>
</dbReference>
<evidence type="ECO:0000256" key="5">
    <source>
        <dbReference type="PROSITE-ProRule" id="PRU00169"/>
    </source>
</evidence>
<dbReference type="CDD" id="cd00156">
    <property type="entry name" value="REC"/>
    <property type="match status" value="1"/>
</dbReference>
<sequence>MNIKESHDAMSNIKLLYVEDEEGIRNQTANFLQKFFTEMDIAEDGEAGLELFSKKLHDLVITDLKMPKMSGKEMLSKIVALKPDTITVVMSGISSDSDIKKDEVDFFIDKPASLDTLLQMMEVVSKKMKV</sequence>
<dbReference type="Pfam" id="PF00072">
    <property type="entry name" value="Response_reg"/>
    <property type="match status" value="1"/>
</dbReference>
<dbReference type="InterPro" id="IPR011006">
    <property type="entry name" value="CheY-like_superfamily"/>
</dbReference>
<dbReference type="EMBL" id="CP046072">
    <property type="protein sequence ID" value="QSZ41406.1"/>
    <property type="molecule type" value="Genomic_DNA"/>
</dbReference>
<keyword evidence="8" id="KW-1185">Reference proteome</keyword>
<evidence type="ECO:0000256" key="1">
    <source>
        <dbReference type="ARBA" id="ARBA00001946"/>
    </source>
</evidence>